<dbReference type="EMBL" id="QFNK01000321">
    <property type="protein sequence ID" value="PZO80894.1"/>
    <property type="molecule type" value="Genomic_DNA"/>
</dbReference>
<evidence type="ECO:0000313" key="4">
    <source>
        <dbReference type="Proteomes" id="UP000249557"/>
    </source>
</evidence>
<reference evidence="3 4" key="1">
    <citation type="submission" date="2017-08" db="EMBL/GenBank/DDBJ databases">
        <title>Infants hospitalized years apart are colonized by the same room-sourced microbial strains.</title>
        <authorList>
            <person name="Brooks B."/>
            <person name="Olm M.R."/>
            <person name="Firek B.A."/>
            <person name="Baker R."/>
            <person name="Thomas B.C."/>
            <person name="Morowitz M.J."/>
            <person name="Banfield J.F."/>
        </authorList>
    </citation>
    <scope>NUCLEOTIDE SEQUENCE [LARGE SCALE GENOMIC DNA]</scope>
    <source>
        <strain evidence="3">S2_018_000_R2_104</strain>
    </source>
</reference>
<sequence>MRRFVILAIAATGALGFAGPSMAQNTNYYGVPNYNTGTGTTYYTPSQNGGGAPVYNNGANVQPFPMQQMIAGRNAPSYNFNNGNQAYTGFGTNSNPMSGVTSIGSLTPQQDAYLRAQQQSQNSGSFGQFGNNTYQQQYYQQQPNGNAQNQGGAFSGFYNNGNSPFGTTPTAGVPTQKRVVYKERNNPLVDPPRLFNPDQ</sequence>
<feature type="region of interest" description="Disordered" evidence="1">
    <location>
        <begin position="142"/>
        <end position="173"/>
    </location>
</feature>
<name>A0A2W4ZEZ3_9BACT</name>
<dbReference type="Proteomes" id="UP000249557">
    <property type="component" value="Unassembled WGS sequence"/>
</dbReference>
<keyword evidence="2" id="KW-0732">Signal</keyword>
<organism evidence="3 4">
    <name type="scientific">Micavibrio aeruginosavorus</name>
    <dbReference type="NCBI Taxonomy" id="349221"/>
    <lineage>
        <taxon>Bacteria</taxon>
        <taxon>Pseudomonadati</taxon>
        <taxon>Bdellovibrionota</taxon>
        <taxon>Bdellovibrionia</taxon>
        <taxon>Bdellovibrionales</taxon>
        <taxon>Pseudobdellovibrionaceae</taxon>
        <taxon>Micavibrio</taxon>
    </lineage>
</organism>
<protein>
    <submittedName>
        <fullName evidence="3">Uncharacterized protein</fullName>
    </submittedName>
</protein>
<evidence type="ECO:0000256" key="2">
    <source>
        <dbReference type="SAM" id="SignalP"/>
    </source>
</evidence>
<feature type="chain" id="PRO_5016154204" evidence="2">
    <location>
        <begin position="24"/>
        <end position="199"/>
    </location>
</feature>
<feature type="compositionally biased region" description="Low complexity" evidence="1">
    <location>
        <begin position="142"/>
        <end position="152"/>
    </location>
</feature>
<feature type="compositionally biased region" description="Polar residues" evidence="1">
    <location>
        <begin position="157"/>
        <end position="170"/>
    </location>
</feature>
<gene>
    <name evidence="3" type="ORF">DI626_11140</name>
</gene>
<dbReference type="AlphaFoldDB" id="A0A2W4ZEZ3"/>
<accession>A0A2W4ZEZ3</accession>
<comment type="caution">
    <text evidence="3">The sequence shown here is derived from an EMBL/GenBank/DDBJ whole genome shotgun (WGS) entry which is preliminary data.</text>
</comment>
<evidence type="ECO:0000256" key="1">
    <source>
        <dbReference type="SAM" id="MobiDB-lite"/>
    </source>
</evidence>
<evidence type="ECO:0000313" key="3">
    <source>
        <dbReference type="EMBL" id="PZO80894.1"/>
    </source>
</evidence>
<feature type="signal peptide" evidence="2">
    <location>
        <begin position="1"/>
        <end position="23"/>
    </location>
</feature>
<proteinExistence type="predicted"/>